<evidence type="ECO:0000313" key="1">
    <source>
        <dbReference type="EMBL" id="ERI73374.1"/>
    </source>
</evidence>
<gene>
    <name evidence="1" type="ORF">CLOSYM_04974</name>
</gene>
<dbReference type="Proteomes" id="UP000016491">
    <property type="component" value="Unassembled WGS sequence"/>
</dbReference>
<evidence type="ECO:0000313" key="2">
    <source>
        <dbReference type="Proteomes" id="UP000016491"/>
    </source>
</evidence>
<comment type="caution">
    <text evidence="1">The sequence shown here is derived from an EMBL/GenBank/DDBJ whole genome shotgun (WGS) entry which is preliminary data.</text>
</comment>
<sequence>MGKILYHGTLPQLAPVCIFLSLPIPYKAPASLRADLPAKKKAVRPKQLTFVNCF</sequence>
<name>A0ABC9TQ04_CLOSY</name>
<reference evidence="1 2" key="1">
    <citation type="submission" date="2013-07" db="EMBL/GenBank/DDBJ databases">
        <authorList>
            <person name="Weinstock G."/>
            <person name="Sodergren E."/>
            <person name="Wylie T."/>
            <person name="Fulton L."/>
            <person name="Fulton R."/>
            <person name="Fronick C."/>
            <person name="O'Laughlin M."/>
            <person name="Godfrey J."/>
            <person name="Miner T."/>
            <person name="Herter B."/>
            <person name="Appelbaum E."/>
            <person name="Cordes M."/>
            <person name="Lek S."/>
            <person name="Wollam A."/>
            <person name="Pepin K.H."/>
            <person name="Palsikar V.B."/>
            <person name="Mitreva M."/>
            <person name="Wilson R.K."/>
        </authorList>
    </citation>
    <scope>NUCLEOTIDE SEQUENCE [LARGE SCALE GENOMIC DNA]</scope>
    <source>
        <strain evidence="1 2">ATCC 14940</strain>
    </source>
</reference>
<dbReference type="EMBL" id="AWSU01000398">
    <property type="protein sequence ID" value="ERI73374.1"/>
    <property type="molecule type" value="Genomic_DNA"/>
</dbReference>
<organism evidence="1 2">
    <name type="scientific">[Clostridium] symbiosum ATCC 14940</name>
    <dbReference type="NCBI Taxonomy" id="411472"/>
    <lineage>
        <taxon>Bacteria</taxon>
        <taxon>Bacillati</taxon>
        <taxon>Bacillota</taxon>
        <taxon>Clostridia</taxon>
        <taxon>Lachnospirales</taxon>
        <taxon>Lachnospiraceae</taxon>
        <taxon>Otoolea</taxon>
    </lineage>
</organism>
<proteinExistence type="predicted"/>
<accession>A0ABC9TQ04</accession>
<protein>
    <submittedName>
        <fullName evidence="1">Uncharacterized protein</fullName>
    </submittedName>
</protein>
<dbReference type="AlphaFoldDB" id="A0ABC9TQ04"/>